<comment type="subcellular location">
    <subcellularLocation>
        <location evidence="1">Membrane</location>
        <topology evidence="1">Multi-pass membrane protein</topology>
    </subcellularLocation>
</comment>
<keyword evidence="8 11" id="KW-0472">Membrane</keyword>
<feature type="transmembrane region" description="Helical" evidence="11">
    <location>
        <begin position="345"/>
        <end position="366"/>
    </location>
</feature>
<dbReference type="Proteomes" id="UP000196573">
    <property type="component" value="Unassembled WGS sequence"/>
</dbReference>
<evidence type="ECO:0000256" key="1">
    <source>
        <dbReference type="ARBA" id="ARBA00004141"/>
    </source>
</evidence>
<evidence type="ECO:0000256" key="6">
    <source>
        <dbReference type="ARBA" id="ARBA00023053"/>
    </source>
</evidence>
<evidence type="ECO:0000256" key="2">
    <source>
        <dbReference type="ARBA" id="ARBA00022448"/>
    </source>
</evidence>
<proteinExistence type="inferred from homology"/>
<dbReference type="GO" id="GO:0016020">
    <property type="term" value="C:membrane"/>
    <property type="evidence" value="ECO:0007669"/>
    <property type="project" value="UniProtKB-SubCell"/>
</dbReference>
<dbReference type="PANTHER" id="PTHR43269">
    <property type="entry name" value="SODIUM/PROTON ANTIPORTER 1-RELATED"/>
    <property type="match status" value="1"/>
</dbReference>
<dbReference type="Pfam" id="PF03600">
    <property type="entry name" value="CitMHS"/>
    <property type="match status" value="1"/>
</dbReference>
<evidence type="ECO:0000256" key="11">
    <source>
        <dbReference type="SAM" id="Phobius"/>
    </source>
</evidence>
<feature type="transmembrane region" description="Helical" evidence="11">
    <location>
        <begin position="72"/>
        <end position="88"/>
    </location>
</feature>
<dbReference type="InterPro" id="IPR004680">
    <property type="entry name" value="Cit_transptr-like_dom"/>
</dbReference>
<keyword evidence="6" id="KW-0915">Sodium</keyword>
<dbReference type="NCBIfam" id="NF038006">
    <property type="entry name" value="NhaD_1"/>
    <property type="match status" value="1"/>
</dbReference>
<feature type="transmembrane region" description="Helical" evidence="11">
    <location>
        <begin position="186"/>
        <end position="204"/>
    </location>
</feature>
<dbReference type="GO" id="GO:0006814">
    <property type="term" value="P:sodium ion transport"/>
    <property type="evidence" value="ECO:0007669"/>
    <property type="project" value="UniProtKB-KW"/>
</dbReference>
<dbReference type="GO" id="GO:0015297">
    <property type="term" value="F:antiporter activity"/>
    <property type="evidence" value="ECO:0007669"/>
    <property type="project" value="UniProtKB-KW"/>
</dbReference>
<feature type="transmembrane region" description="Helical" evidence="11">
    <location>
        <begin position="108"/>
        <end position="125"/>
    </location>
</feature>
<feature type="transmembrane region" description="Helical" evidence="11">
    <location>
        <begin position="289"/>
        <end position="308"/>
    </location>
</feature>
<gene>
    <name evidence="14" type="primary">nhaD</name>
    <name evidence="14" type="ORF">EHSB41UT_01515</name>
</gene>
<feature type="transmembrane region" description="Helical" evidence="11">
    <location>
        <begin position="265"/>
        <end position="283"/>
    </location>
</feature>
<evidence type="ECO:0000256" key="3">
    <source>
        <dbReference type="ARBA" id="ARBA00022449"/>
    </source>
</evidence>
<feature type="domain" description="Citrate transporter-like" evidence="13">
    <location>
        <begin position="56"/>
        <end position="420"/>
    </location>
</feature>
<sequence length="472" mass="51558">MKHRPLLNKGLPISLMGLVAATTLFSPVAMAASGPGDLTGYGLAFVCLFIFTIAYLAVIFEEKLHLRKSKPMLLASGIIWALISALVTAEGLPTETIEQAVMHDLEEYAALLLFLLVAMTYVNVLEERGVFNALRVWLVGQGFSYRQLFWVTGTLAFFISPVADNLTTALVMGAVIMSVGKDEPRFAVPALINVVVAANAGGAFSPFGDITTLMVWQAGKVEFFGFFALFLPSVVNYLVPALLMTPAIPNHRPEPITSKFRMKKGAKGMSLLFLVTIGLAVTFEKVFHLPPFLGMITGLSLLMFYTWLLKLRTGGYVLAHREAHLRKYGRLDTFEKISHAEWDTLFFFFGVMFAVGGLSYLGYLQLLSVNMYGEYGPFITNVAAGIMSAVIDNIPVMFAILDMSPEMDQFQWLLITLTAGVGGSLLSVGSAAGVALMGVSKGQYTFMSHLRWSWAVLLGFIASIGVHWLVNG</sequence>
<reference evidence="14 15" key="1">
    <citation type="submission" date="2017-03" db="EMBL/GenBank/DDBJ databases">
        <authorList>
            <person name="Afonso C.L."/>
            <person name="Miller P.J."/>
            <person name="Scott M.A."/>
            <person name="Spackman E."/>
            <person name="Goraichik I."/>
            <person name="Dimitrov K.M."/>
            <person name="Suarez D.L."/>
            <person name="Swayne D.E."/>
        </authorList>
    </citation>
    <scope>NUCLEOTIDE SEQUENCE [LARGE SCALE GENOMIC DNA]</scope>
    <source>
        <strain evidence="14">SB41UT1</strain>
    </source>
</reference>
<evidence type="ECO:0000256" key="4">
    <source>
        <dbReference type="ARBA" id="ARBA00022692"/>
    </source>
</evidence>
<dbReference type="InterPro" id="IPR045016">
    <property type="entry name" value="NhaD-like"/>
</dbReference>
<keyword evidence="5 11" id="KW-1133">Transmembrane helix</keyword>
<accession>A0A1X7AHH9</accession>
<keyword evidence="12" id="KW-0732">Signal</keyword>
<evidence type="ECO:0000256" key="8">
    <source>
        <dbReference type="ARBA" id="ARBA00023136"/>
    </source>
</evidence>
<evidence type="ECO:0000256" key="7">
    <source>
        <dbReference type="ARBA" id="ARBA00023065"/>
    </source>
</evidence>
<dbReference type="AlphaFoldDB" id="A0A1X7AHH9"/>
<evidence type="ECO:0000256" key="10">
    <source>
        <dbReference type="ARBA" id="ARBA00025753"/>
    </source>
</evidence>
<evidence type="ECO:0000256" key="5">
    <source>
        <dbReference type="ARBA" id="ARBA00022989"/>
    </source>
</evidence>
<name>A0A1X7AHH9_9GAMM</name>
<evidence type="ECO:0000256" key="9">
    <source>
        <dbReference type="ARBA" id="ARBA00023201"/>
    </source>
</evidence>
<feature type="signal peptide" evidence="12">
    <location>
        <begin position="1"/>
        <end position="31"/>
    </location>
</feature>
<evidence type="ECO:0000313" key="15">
    <source>
        <dbReference type="Proteomes" id="UP000196573"/>
    </source>
</evidence>
<comment type="similarity">
    <text evidence="10">Belongs to the NhaD Na(+)/H(+) (TC 2.A.62) antiporter family.</text>
</comment>
<keyword evidence="2" id="KW-0813">Transport</keyword>
<keyword evidence="4 11" id="KW-0812">Transmembrane</keyword>
<feature type="transmembrane region" description="Helical" evidence="11">
    <location>
        <begin position="41"/>
        <end position="60"/>
    </location>
</feature>
<dbReference type="PANTHER" id="PTHR43269:SF2">
    <property type="entry name" value="SODIUM_PROTON ANTIPORTER 1-RELATED"/>
    <property type="match status" value="1"/>
</dbReference>
<dbReference type="EMBL" id="FWPT01000003">
    <property type="protein sequence ID" value="SMA42875.1"/>
    <property type="molecule type" value="Genomic_DNA"/>
</dbReference>
<feature type="transmembrane region" description="Helical" evidence="11">
    <location>
        <begin position="224"/>
        <end position="244"/>
    </location>
</feature>
<organism evidence="14 15">
    <name type="scientific">Parendozoicomonas haliclonae</name>
    <dbReference type="NCBI Taxonomy" id="1960125"/>
    <lineage>
        <taxon>Bacteria</taxon>
        <taxon>Pseudomonadati</taxon>
        <taxon>Pseudomonadota</taxon>
        <taxon>Gammaproteobacteria</taxon>
        <taxon>Oceanospirillales</taxon>
        <taxon>Endozoicomonadaceae</taxon>
        <taxon>Parendozoicomonas</taxon>
    </lineage>
</organism>
<keyword evidence="3" id="KW-0050">Antiport</keyword>
<evidence type="ECO:0000259" key="13">
    <source>
        <dbReference type="Pfam" id="PF03600"/>
    </source>
</evidence>
<evidence type="ECO:0000313" key="14">
    <source>
        <dbReference type="EMBL" id="SMA42875.1"/>
    </source>
</evidence>
<keyword evidence="9" id="KW-0739">Sodium transport</keyword>
<feature type="transmembrane region" description="Helical" evidence="11">
    <location>
        <begin position="378"/>
        <end position="401"/>
    </location>
</feature>
<evidence type="ECO:0000256" key="12">
    <source>
        <dbReference type="SAM" id="SignalP"/>
    </source>
</evidence>
<feature type="transmembrane region" description="Helical" evidence="11">
    <location>
        <begin position="413"/>
        <end position="440"/>
    </location>
</feature>
<keyword evidence="15" id="KW-1185">Reference proteome</keyword>
<keyword evidence="7" id="KW-0406">Ion transport</keyword>
<protein>
    <submittedName>
        <fullName evidence="14">Na(+)/H(+) antiporter NhaD</fullName>
    </submittedName>
</protein>
<feature type="chain" id="PRO_5012597917" evidence="12">
    <location>
        <begin position="32"/>
        <end position="472"/>
    </location>
</feature>
<feature type="transmembrane region" description="Helical" evidence="11">
    <location>
        <begin position="452"/>
        <end position="470"/>
    </location>
</feature>